<dbReference type="GeneID" id="37046063"/>
<sequence>MSSGKILVLNGPNLNLLGVREPQKYGYTTLVDILAGLEARCAAANVAMAAFQSNAEGAMIDRIHAARTDGTSFIVINAGAWTHTSVALVDALSGIDVPFVEVHISNTHKREAFRHHSYLSAKAVGVVLGLGTYSYTAAVDYCLDQLAQASSTEKR</sequence>
<comment type="subunit">
    <text evidence="3">Homododecamer. Adopts a ring-like structure, composed of an arrangement of two hexameric rings stacked on top of one another.</text>
</comment>
<feature type="active site" description="Proton acceptor" evidence="3 4">
    <location>
        <position position="25"/>
    </location>
</feature>
<dbReference type="OrthoDB" id="8191625at2759"/>
<evidence type="ECO:0000256" key="1">
    <source>
        <dbReference type="ARBA" id="ARBA00022911"/>
    </source>
</evidence>
<keyword evidence="1 3" id="KW-0672">Quinate metabolism</keyword>
<proteinExistence type="inferred from homology"/>
<dbReference type="UniPathway" id="UPA00088">
    <property type="reaction ID" value="UER00178"/>
</dbReference>
<dbReference type="PROSITE" id="PS01029">
    <property type="entry name" value="DEHYDROQUINASE_II"/>
    <property type="match status" value="1"/>
</dbReference>
<evidence type="ECO:0000256" key="4">
    <source>
        <dbReference type="PIRSR" id="PIRSR001399-1"/>
    </source>
</evidence>
<comment type="function">
    <text evidence="3">Is involved in the catabolism of quinate. Allows the utilization of quinate as carbon source via the beta-ketoadipate pathway.</text>
</comment>
<organism evidence="7 8">
    <name type="scientific">Acaromyces ingoldii</name>
    <dbReference type="NCBI Taxonomy" id="215250"/>
    <lineage>
        <taxon>Eukaryota</taxon>
        <taxon>Fungi</taxon>
        <taxon>Dikarya</taxon>
        <taxon>Basidiomycota</taxon>
        <taxon>Ustilaginomycotina</taxon>
        <taxon>Exobasidiomycetes</taxon>
        <taxon>Exobasidiales</taxon>
        <taxon>Cryptobasidiaceae</taxon>
        <taxon>Acaromyces</taxon>
    </lineage>
</organism>
<evidence type="ECO:0000256" key="3">
    <source>
        <dbReference type="HAMAP-Rule" id="MF_03136"/>
    </source>
</evidence>
<dbReference type="NCBIfam" id="NF003804">
    <property type="entry name" value="PRK05395.1-1"/>
    <property type="match status" value="1"/>
</dbReference>
<dbReference type="GO" id="GO:0019631">
    <property type="term" value="P:quinate catabolic process"/>
    <property type="evidence" value="ECO:0007669"/>
    <property type="project" value="TreeGrafter"/>
</dbReference>
<dbReference type="InterPro" id="IPR018509">
    <property type="entry name" value="DHquinase_II_CS"/>
</dbReference>
<dbReference type="InterPro" id="IPR001874">
    <property type="entry name" value="DHquinase_II"/>
</dbReference>
<dbReference type="STRING" id="215250.A0A316YKF8"/>
<comment type="catalytic activity">
    <reaction evidence="3">
        <text>3-dehydroquinate = 3-dehydroshikimate + H2O</text>
        <dbReference type="Rhea" id="RHEA:21096"/>
        <dbReference type="ChEBI" id="CHEBI:15377"/>
        <dbReference type="ChEBI" id="CHEBI:16630"/>
        <dbReference type="ChEBI" id="CHEBI:32364"/>
        <dbReference type="EC" id="4.2.1.10"/>
    </reaction>
</comment>
<name>A0A316YKF8_9BASI</name>
<feature type="active site" description="Proton donor" evidence="3 4">
    <location>
        <position position="103"/>
    </location>
</feature>
<dbReference type="NCBIfam" id="NF003805">
    <property type="entry name" value="PRK05395.1-2"/>
    <property type="match status" value="1"/>
</dbReference>
<keyword evidence="2 3" id="KW-0456">Lyase</keyword>
<gene>
    <name evidence="7" type="ORF">FA10DRAFT_287556</name>
</gene>
<evidence type="ECO:0000256" key="2">
    <source>
        <dbReference type="ARBA" id="ARBA00023239"/>
    </source>
</evidence>
<evidence type="ECO:0000313" key="8">
    <source>
        <dbReference type="Proteomes" id="UP000245768"/>
    </source>
</evidence>
<dbReference type="GO" id="GO:0046279">
    <property type="term" value="P:3,4-dihydroxybenzoate biosynthetic process"/>
    <property type="evidence" value="ECO:0007669"/>
    <property type="project" value="UniProtKB-UniRule"/>
</dbReference>
<dbReference type="EC" id="4.2.1.10" evidence="3"/>
<comment type="pathway">
    <text evidence="3">Aromatic compound metabolism; 3,4-dihydroxybenzoate biosynthesis; 3,4-dihydroxybenzoate from 3-dehydroquinate: step 1/2.</text>
</comment>
<dbReference type="Gene3D" id="3.40.50.9100">
    <property type="entry name" value="Dehydroquinase, class II"/>
    <property type="match status" value="1"/>
</dbReference>
<dbReference type="SUPFAM" id="SSF52304">
    <property type="entry name" value="Type II 3-dehydroquinate dehydratase"/>
    <property type="match status" value="1"/>
</dbReference>
<feature type="binding site" evidence="3 5">
    <location>
        <position position="90"/>
    </location>
    <ligand>
        <name>substrate</name>
    </ligand>
</feature>
<feature type="binding site" evidence="3 5">
    <location>
        <position position="83"/>
    </location>
    <ligand>
        <name>substrate</name>
    </ligand>
</feature>
<evidence type="ECO:0000256" key="6">
    <source>
        <dbReference type="PIRSR" id="PIRSR001399-3"/>
    </source>
</evidence>
<dbReference type="PIRSF" id="PIRSF001399">
    <property type="entry name" value="DHquinase_II"/>
    <property type="match status" value="1"/>
</dbReference>
<accession>A0A316YKF8</accession>
<dbReference type="NCBIfam" id="NF003807">
    <property type="entry name" value="PRK05395.1-4"/>
    <property type="match status" value="1"/>
</dbReference>
<evidence type="ECO:0000256" key="5">
    <source>
        <dbReference type="PIRSR" id="PIRSR001399-2"/>
    </source>
</evidence>
<dbReference type="NCBIfam" id="TIGR01088">
    <property type="entry name" value="aroQ"/>
    <property type="match status" value="1"/>
</dbReference>
<dbReference type="NCBIfam" id="NF003806">
    <property type="entry name" value="PRK05395.1-3"/>
    <property type="match status" value="1"/>
</dbReference>
<dbReference type="InParanoid" id="A0A316YKF8"/>
<dbReference type="CDD" id="cd00466">
    <property type="entry name" value="DHQase_II"/>
    <property type="match status" value="1"/>
</dbReference>
<dbReference type="EMBL" id="KZ819637">
    <property type="protein sequence ID" value="PWN89699.1"/>
    <property type="molecule type" value="Genomic_DNA"/>
</dbReference>
<dbReference type="InterPro" id="IPR036441">
    <property type="entry name" value="DHquinase_II_sf"/>
</dbReference>
<dbReference type="Pfam" id="PF01220">
    <property type="entry name" value="DHquinase_II"/>
    <property type="match status" value="1"/>
</dbReference>
<feature type="site" description="Transition state stabilizer" evidence="3 6">
    <location>
        <position position="20"/>
    </location>
</feature>
<dbReference type="PANTHER" id="PTHR21272:SF3">
    <property type="entry name" value="CATABOLIC 3-DEHYDROQUINASE"/>
    <property type="match status" value="1"/>
</dbReference>
<dbReference type="HAMAP" id="MF_00169">
    <property type="entry name" value="AroQ"/>
    <property type="match status" value="1"/>
</dbReference>
<evidence type="ECO:0000313" key="7">
    <source>
        <dbReference type="EMBL" id="PWN89699.1"/>
    </source>
</evidence>
<keyword evidence="8" id="KW-1185">Reference proteome</keyword>
<feature type="binding site" evidence="3 5">
    <location>
        <position position="77"/>
    </location>
    <ligand>
        <name>substrate</name>
    </ligand>
</feature>
<dbReference type="AlphaFoldDB" id="A0A316YKF8"/>
<dbReference type="PANTHER" id="PTHR21272">
    <property type="entry name" value="CATABOLIC 3-DEHYDROQUINASE"/>
    <property type="match status" value="1"/>
</dbReference>
<comment type="similarity">
    <text evidence="3">Belongs to the type-II 3-dehydroquinase family.</text>
</comment>
<reference evidence="7 8" key="1">
    <citation type="journal article" date="2018" name="Mol. Biol. Evol.">
        <title>Broad Genomic Sampling Reveals a Smut Pathogenic Ancestry of the Fungal Clade Ustilaginomycotina.</title>
        <authorList>
            <person name="Kijpornyongpan T."/>
            <person name="Mondo S.J."/>
            <person name="Barry K."/>
            <person name="Sandor L."/>
            <person name="Lee J."/>
            <person name="Lipzen A."/>
            <person name="Pangilinan J."/>
            <person name="LaButti K."/>
            <person name="Hainaut M."/>
            <person name="Henrissat B."/>
            <person name="Grigoriev I.V."/>
            <person name="Spatafora J.W."/>
            <person name="Aime M.C."/>
        </authorList>
    </citation>
    <scope>NUCLEOTIDE SEQUENCE [LARGE SCALE GENOMIC DNA]</scope>
    <source>
        <strain evidence="7 8">MCA 4198</strain>
    </source>
</reference>
<dbReference type="GO" id="GO:0003855">
    <property type="term" value="F:3-dehydroquinate dehydratase activity"/>
    <property type="evidence" value="ECO:0007669"/>
    <property type="project" value="UniProtKB-UniRule"/>
</dbReference>
<dbReference type="Proteomes" id="UP000245768">
    <property type="component" value="Unassembled WGS sequence"/>
</dbReference>
<protein>
    <recommendedName>
        <fullName evidence="3">Catabolic 3-dehydroquinase</fullName>
        <shortName evidence="3">cDHQase</shortName>
        <ecNumber evidence="3">4.2.1.10</ecNumber>
    </recommendedName>
    <alternativeName>
        <fullName evidence="3">3-dehydroquinate dehydratase</fullName>
    </alternativeName>
</protein>
<feature type="binding site" evidence="3 5">
    <location>
        <begin position="104"/>
        <end position="105"/>
    </location>
    <ligand>
        <name>substrate</name>
    </ligand>
</feature>
<feature type="binding site" evidence="3 5">
    <location>
        <position position="114"/>
    </location>
    <ligand>
        <name>substrate</name>
    </ligand>
</feature>
<dbReference type="RefSeq" id="XP_025376897.1">
    <property type="nucleotide sequence ID" value="XM_025524147.1"/>
</dbReference>